<gene>
    <name evidence="1" type="ORF">ZEAMMB73_Zm00001d010482</name>
</gene>
<dbReference type="EMBL" id="CM000784">
    <property type="protein sequence ID" value="AQK94137.1"/>
    <property type="molecule type" value="Genomic_DNA"/>
</dbReference>
<organism evidence="1">
    <name type="scientific">Zea mays</name>
    <name type="common">Maize</name>
    <dbReference type="NCBI Taxonomy" id="4577"/>
    <lineage>
        <taxon>Eukaryota</taxon>
        <taxon>Viridiplantae</taxon>
        <taxon>Streptophyta</taxon>
        <taxon>Embryophyta</taxon>
        <taxon>Tracheophyta</taxon>
        <taxon>Spermatophyta</taxon>
        <taxon>Magnoliopsida</taxon>
        <taxon>Liliopsida</taxon>
        <taxon>Poales</taxon>
        <taxon>Poaceae</taxon>
        <taxon>PACMAD clade</taxon>
        <taxon>Panicoideae</taxon>
        <taxon>Andropogonodae</taxon>
        <taxon>Andropogoneae</taxon>
        <taxon>Tripsacinae</taxon>
        <taxon>Zea</taxon>
    </lineage>
</organism>
<sequence length="135" mass="14387">MPTPNQVIVGLLQLSLHHLLQGLGAPPPQSGCTVLPSTPVPVTSSWALALPWPLAQLLQNTLLAFLTTVVNLTVGWRNGIRGSALGPQFVAKPLAPDNPPLKDLNWQLATLVIVISKVHKDPKLSYFVDILPAAA</sequence>
<reference evidence="1" key="1">
    <citation type="submission" date="2015-12" db="EMBL/GenBank/DDBJ databases">
        <title>Update maize B73 reference genome by single molecule sequencing technologies.</title>
        <authorList>
            <consortium name="Maize Genome Sequencing Project"/>
            <person name="Ware D."/>
        </authorList>
    </citation>
    <scope>NUCLEOTIDE SEQUENCE</scope>
    <source>
        <tissue evidence="1">Seedling</tissue>
    </source>
</reference>
<dbReference type="AlphaFoldDB" id="A0A1D6FRB5"/>
<name>A0A1D6FRB5_MAIZE</name>
<proteinExistence type="predicted"/>
<protein>
    <submittedName>
        <fullName evidence="1">Uncharacterized protein</fullName>
    </submittedName>
</protein>
<evidence type="ECO:0000313" key="1">
    <source>
        <dbReference type="EMBL" id="AQK94137.1"/>
    </source>
</evidence>
<dbReference type="InParanoid" id="A0A1D6FRB5"/>
<accession>A0A1D6FRB5</accession>